<dbReference type="Pfam" id="PF14398">
    <property type="entry name" value="ATPgrasp_YheCD"/>
    <property type="match status" value="1"/>
</dbReference>
<protein>
    <recommendedName>
        <fullName evidence="2">ATP-grasp domain-containing protein</fullName>
    </recommendedName>
</protein>
<dbReference type="SUPFAM" id="SSF56059">
    <property type="entry name" value="Glutathione synthetase ATP-binding domain-like"/>
    <property type="match status" value="1"/>
</dbReference>
<reference evidence="3 4" key="1">
    <citation type="submission" date="2016-10" db="EMBL/GenBank/DDBJ databases">
        <title>Draft genome sequences of four alkaliphilic bacteria belonging to the Anaerobacillus genus.</title>
        <authorList>
            <person name="Bassil N.M."/>
            <person name="Lloyd J.R."/>
        </authorList>
    </citation>
    <scope>NUCLEOTIDE SEQUENCE [LARGE SCALE GENOMIC DNA]</scope>
    <source>
        <strain evidence="3 4">DSM 15340</strain>
    </source>
</reference>
<evidence type="ECO:0000313" key="4">
    <source>
        <dbReference type="Proteomes" id="UP000180098"/>
    </source>
</evidence>
<name>A0A1S2LH95_9BACI</name>
<keyword evidence="4" id="KW-1185">Reference proteome</keyword>
<comment type="caution">
    <text evidence="3">The sequence shown here is derived from an EMBL/GenBank/DDBJ whole genome shotgun (WGS) entry which is preliminary data.</text>
</comment>
<dbReference type="GO" id="GO:0046872">
    <property type="term" value="F:metal ion binding"/>
    <property type="evidence" value="ECO:0007669"/>
    <property type="project" value="InterPro"/>
</dbReference>
<keyword evidence="1" id="KW-0547">Nucleotide-binding</keyword>
<feature type="domain" description="ATP-grasp" evidence="2">
    <location>
        <begin position="212"/>
        <end position="447"/>
    </location>
</feature>
<evidence type="ECO:0000259" key="2">
    <source>
        <dbReference type="PROSITE" id="PS50975"/>
    </source>
</evidence>
<dbReference type="Proteomes" id="UP000180098">
    <property type="component" value="Unassembled WGS sequence"/>
</dbReference>
<dbReference type="InterPro" id="IPR011761">
    <property type="entry name" value="ATP-grasp"/>
</dbReference>
<dbReference type="EMBL" id="MLQQ01000025">
    <property type="protein sequence ID" value="OIJ11892.1"/>
    <property type="molecule type" value="Genomic_DNA"/>
</dbReference>
<dbReference type="GO" id="GO:0005524">
    <property type="term" value="F:ATP binding"/>
    <property type="evidence" value="ECO:0007669"/>
    <property type="project" value="UniProtKB-UniRule"/>
</dbReference>
<dbReference type="AlphaFoldDB" id="A0A1S2LH95"/>
<organism evidence="3 4">
    <name type="scientific">Anaerobacillus arseniciselenatis</name>
    <dbReference type="NCBI Taxonomy" id="85682"/>
    <lineage>
        <taxon>Bacteria</taxon>
        <taxon>Bacillati</taxon>
        <taxon>Bacillota</taxon>
        <taxon>Bacilli</taxon>
        <taxon>Bacillales</taxon>
        <taxon>Bacillaceae</taxon>
        <taxon>Anaerobacillus</taxon>
    </lineage>
</organism>
<dbReference type="InterPro" id="IPR026838">
    <property type="entry name" value="YheC/D"/>
</dbReference>
<dbReference type="Gene3D" id="3.30.470.20">
    <property type="entry name" value="ATP-grasp fold, B domain"/>
    <property type="match status" value="1"/>
</dbReference>
<keyword evidence="1" id="KW-0067">ATP-binding</keyword>
<accession>A0A1S2LH95</accession>
<proteinExistence type="predicted"/>
<evidence type="ECO:0000256" key="1">
    <source>
        <dbReference type="PROSITE-ProRule" id="PRU00409"/>
    </source>
</evidence>
<sequence>MFTRKVIVQTDKNSIFKNSDHIKIARALCKKWALNDGENLFLQFGNQIEEVCIIETPVYKIPTIEITPDLAKKLAIPFEIFPIHCLYKQEENTLKLGPIISCVTNQMYHEEEKFSSMTPFFEEMAQFAKQNHIFFFINPLIEWDGQFEGYVFDSGKWIASSLPIPEAVYNRIGSRHFETTEPFKQLSTFLQEENIPYFNHCFLDKWETHNTLISYPEMHPYLPNTTLFDDYETFIEKLTVNKCIFLKPVFGSQGRQILRIEADKNRYVVYYSAFSQEVRTLFRSSYLLYQRLCDRLNNQPFIIQEGIDLIPIDDCPLDFRILCIKNSDQKWKVVSSVARISPKERIVSNIAKGGEQKRPIEVLSQLFDEKLAYQYVKLMGELAVEAATLISDRYDELFGELGVDIALDKDGKLWIIEVNSKPSKSDEVTSRIRPSTRAVIAYLSYLSGYPLK</sequence>
<evidence type="ECO:0000313" key="3">
    <source>
        <dbReference type="EMBL" id="OIJ11892.1"/>
    </source>
</evidence>
<dbReference type="PROSITE" id="PS50975">
    <property type="entry name" value="ATP_GRASP"/>
    <property type="match status" value="1"/>
</dbReference>
<gene>
    <name evidence="3" type="ORF">BKP35_11385</name>
</gene>